<accession>A0A8J3UCR0</accession>
<evidence type="ECO:0000313" key="3">
    <source>
        <dbReference type="Proteomes" id="UP000622547"/>
    </source>
</evidence>
<sequence length="49" mass="5533">MPPRITRVDHPRKNGVWPNGEPKSVRDAYDRMVADQNKSGGKNSGDNKR</sequence>
<dbReference type="EMBL" id="BOOP01000029">
    <property type="protein sequence ID" value="GII40921.1"/>
    <property type="molecule type" value="Genomic_DNA"/>
</dbReference>
<proteinExistence type="predicted"/>
<dbReference type="RefSeq" id="WP_204076407.1">
    <property type="nucleotide sequence ID" value="NZ_BAABHI010000012.1"/>
</dbReference>
<dbReference type="AlphaFoldDB" id="A0A8J3UCR0"/>
<organism evidence="2 3">
    <name type="scientific">Planotetraspora phitsanulokensis</name>
    <dbReference type="NCBI Taxonomy" id="575192"/>
    <lineage>
        <taxon>Bacteria</taxon>
        <taxon>Bacillati</taxon>
        <taxon>Actinomycetota</taxon>
        <taxon>Actinomycetes</taxon>
        <taxon>Streptosporangiales</taxon>
        <taxon>Streptosporangiaceae</taxon>
        <taxon>Planotetraspora</taxon>
    </lineage>
</organism>
<name>A0A8J3UCR0_9ACTN</name>
<protein>
    <submittedName>
        <fullName evidence="2">Uncharacterized protein</fullName>
    </submittedName>
</protein>
<gene>
    <name evidence="2" type="ORF">Pph01_59240</name>
</gene>
<evidence type="ECO:0000313" key="2">
    <source>
        <dbReference type="EMBL" id="GII40921.1"/>
    </source>
</evidence>
<evidence type="ECO:0000256" key="1">
    <source>
        <dbReference type="SAM" id="MobiDB-lite"/>
    </source>
</evidence>
<dbReference type="Proteomes" id="UP000622547">
    <property type="component" value="Unassembled WGS sequence"/>
</dbReference>
<reference evidence="2 3" key="1">
    <citation type="submission" date="2021-01" db="EMBL/GenBank/DDBJ databases">
        <title>Whole genome shotgun sequence of Planotetraspora phitsanulokensis NBRC 104273.</title>
        <authorList>
            <person name="Komaki H."/>
            <person name="Tamura T."/>
        </authorList>
    </citation>
    <scope>NUCLEOTIDE SEQUENCE [LARGE SCALE GENOMIC DNA]</scope>
    <source>
        <strain evidence="2 3">NBRC 104273</strain>
    </source>
</reference>
<keyword evidence="3" id="KW-1185">Reference proteome</keyword>
<comment type="caution">
    <text evidence="2">The sequence shown here is derived from an EMBL/GenBank/DDBJ whole genome shotgun (WGS) entry which is preliminary data.</text>
</comment>
<feature type="region of interest" description="Disordered" evidence="1">
    <location>
        <begin position="1"/>
        <end position="27"/>
    </location>
</feature>
<feature type="compositionally biased region" description="Basic and acidic residues" evidence="1">
    <location>
        <begin position="1"/>
        <end position="12"/>
    </location>
</feature>